<dbReference type="EMBL" id="CP013200">
    <property type="protein sequence ID" value="ALO68416.1"/>
    <property type="molecule type" value="Genomic_DNA"/>
</dbReference>
<gene>
    <name evidence="3" type="ORF">AS189_07945</name>
</gene>
<evidence type="ECO:0000259" key="2">
    <source>
        <dbReference type="Pfam" id="PF14340"/>
    </source>
</evidence>
<dbReference type="AlphaFoldDB" id="A0A0S2M4J1"/>
<evidence type="ECO:0000313" key="4">
    <source>
        <dbReference type="Proteomes" id="UP000059574"/>
    </source>
</evidence>
<keyword evidence="1" id="KW-0812">Transmembrane</keyword>
<feature type="transmembrane region" description="Helical" evidence="1">
    <location>
        <begin position="12"/>
        <end position="32"/>
    </location>
</feature>
<reference evidence="4" key="1">
    <citation type="submission" date="2015-11" db="EMBL/GenBank/DDBJ databases">
        <authorList>
            <person name="Kumar R."/>
            <person name="Singh D."/>
            <person name="Swarnkar M.K."/>
            <person name="Singh A.K."/>
            <person name="Kumar S."/>
        </authorList>
    </citation>
    <scope>NUCLEOTIDE SEQUENCE [LARGE SCALE GENOMIC DNA]</scope>
    <source>
        <strain evidence="4">ERGS4:06</strain>
    </source>
</reference>
<feature type="transmembrane region" description="Helical" evidence="1">
    <location>
        <begin position="81"/>
        <end position="99"/>
    </location>
</feature>
<sequence>MFAFPNPVNEYAARCTAGLVVVMALVAILTQWEWLVGVIAAGFILRLAFGPRISPAALLSVKVLAPRLGQAKLVPGPPKRFAQGIGVFISVAAFILLLAELPLAGWALMALLLVAASLESFIGLCLGCILFGVLVRRGLIPAGICDECANVNFRSR</sequence>
<dbReference type="InterPro" id="IPR025508">
    <property type="entry name" value="DUF4395"/>
</dbReference>
<keyword evidence="1" id="KW-1133">Transmembrane helix</keyword>
<reference evidence="3 4" key="2">
    <citation type="journal article" date="2016" name="J. Biotechnol.">
        <title>Complete genome sequence of Arthrobacter alpinus ERGS4:06, a yellow pigmented bacterium tolerant to cold and radiations isolated from Sikkim Himalaya.</title>
        <authorList>
            <person name="Kumar R."/>
            <person name="Singh D."/>
            <person name="Swarnkar M.K."/>
            <person name="Singh A.K."/>
            <person name="Kumar S."/>
        </authorList>
    </citation>
    <scope>NUCLEOTIDE SEQUENCE [LARGE SCALE GENOMIC DNA]</scope>
    <source>
        <strain evidence="3 4">ERGS4:06</strain>
    </source>
</reference>
<name>A0A0S2M4J1_9MICC</name>
<dbReference type="Pfam" id="PF14340">
    <property type="entry name" value="DUF4395"/>
    <property type="match status" value="1"/>
</dbReference>
<feature type="domain" description="DUF4395" evidence="2">
    <location>
        <begin position="8"/>
        <end position="136"/>
    </location>
</feature>
<dbReference type="Proteomes" id="UP000059574">
    <property type="component" value="Chromosome"/>
</dbReference>
<feature type="transmembrane region" description="Helical" evidence="1">
    <location>
        <begin position="105"/>
        <end position="134"/>
    </location>
</feature>
<accession>A0A0S2M4J1</accession>
<keyword evidence="1" id="KW-0472">Membrane</keyword>
<proteinExistence type="predicted"/>
<protein>
    <recommendedName>
        <fullName evidence="2">DUF4395 domain-containing protein</fullName>
    </recommendedName>
</protein>
<evidence type="ECO:0000256" key="1">
    <source>
        <dbReference type="SAM" id="Phobius"/>
    </source>
</evidence>
<organism evidence="3 4">
    <name type="scientific">Arthrobacter alpinus</name>
    <dbReference type="NCBI Taxonomy" id="656366"/>
    <lineage>
        <taxon>Bacteria</taxon>
        <taxon>Bacillati</taxon>
        <taxon>Actinomycetota</taxon>
        <taxon>Actinomycetes</taxon>
        <taxon>Micrococcales</taxon>
        <taxon>Micrococcaceae</taxon>
        <taxon>Arthrobacter</taxon>
    </lineage>
</organism>
<evidence type="ECO:0000313" key="3">
    <source>
        <dbReference type="EMBL" id="ALO68416.1"/>
    </source>
</evidence>